<dbReference type="EMBL" id="CM039434">
    <property type="protein sequence ID" value="KAI4324131.1"/>
    <property type="molecule type" value="Genomic_DNA"/>
</dbReference>
<accession>A0ACB9MKF1</accession>
<comment type="caution">
    <text evidence="1">The sequence shown here is derived from an EMBL/GenBank/DDBJ whole genome shotgun (WGS) entry which is preliminary data.</text>
</comment>
<sequence>MVVVEAIHFSSSKDKKPILASINCYGLIEEIWEVDYTKFSVFVLNCKKMNASDEKDETYLDIYKIHSLSSGLPELNEDDEVDDVHATRDDHHEGIWENIST</sequence>
<evidence type="ECO:0000313" key="2">
    <source>
        <dbReference type="Proteomes" id="UP000828941"/>
    </source>
</evidence>
<dbReference type="Proteomes" id="UP000828941">
    <property type="component" value="Chromosome 9"/>
</dbReference>
<proteinExistence type="predicted"/>
<reference evidence="1 2" key="1">
    <citation type="journal article" date="2022" name="DNA Res.">
        <title>Chromosomal-level genome assembly of the orchid tree Bauhinia variegata (Leguminosae; Cercidoideae) supports the allotetraploid origin hypothesis of Bauhinia.</title>
        <authorList>
            <person name="Zhong Y."/>
            <person name="Chen Y."/>
            <person name="Zheng D."/>
            <person name="Pang J."/>
            <person name="Liu Y."/>
            <person name="Luo S."/>
            <person name="Meng S."/>
            <person name="Qian L."/>
            <person name="Wei D."/>
            <person name="Dai S."/>
            <person name="Zhou R."/>
        </authorList>
    </citation>
    <scope>NUCLEOTIDE SEQUENCE [LARGE SCALE GENOMIC DNA]</scope>
    <source>
        <strain evidence="1">BV-YZ2020</strain>
    </source>
</reference>
<gene>
    <name evidence="1" type="ORF">L6164_023693</name>
</gene>
<protein>
    <submittedName>
        <fullName evidence="1">Uncharacterized protein</fullName>
    </submittedName>
</protein>
<organism evidence="1 2">
    <name type="scientific">Bauhinia variegata</name>
    <name type="common">Purple orchid tree</name>
    <name type="synonym">Phanera variegata</name>
    <dbReference type="NCBI Taxonomy" id="167791"/>
    <lineage>
        <taxon>Eukaryota</taxon>
        <taxon>Viridiplantae</taxon>
        <taxon>Streptophyta</taxon>
        <taxon>Embryophyta</taxon>
        <taxon>Tracheophyta</taxon>
        <taxon>Spermatophyta</taxon>
        <taxon>Magnoliopsida</taxon>
        <taxon>eudicotyledons</taxon>
        <taxon>Gunneridae</taxon>
        <taxon>Pentapetalae</taxon>
        <taxon>rosids</taxon>
        <taxon>fabids</taxon>
        <taxon>Fabales</taxon>
        <taxon>Fabaceae</taxon>
        <taxon>Cercidoideae</taxon>
        <taxon>Cercideae</taxon>
        <taxon>Bauhiniinae</taxon>
        <taxon>Bauhinia</taxon>
    </lineage>
</organism>
<keyword evidence="2" id="KW-1185">Reference proteome</keyword>
<evidence type="ECO:0000313" key="1">
    <source>
        <dbReference type="EMBL" id="KAI4324131.1"/>
    </source>
</evidence>
<name>A0ACB9MKF1_BAUVA</name>